<dbReference type="RefSeq" id="WP_313764297.1">
    <property type="nucleotide sequence ID" value="NZ_BAAAVH010000121.1"/>
</dbReference>
<dbReference type="Pfam" id="PF04149">
    <property type="entry name" value="DUF397"/>
    <property type="match status" value="1"/>
</dbReference>
<protein>
    <submittedName>
        <fullName evidence="3">DUF397 domain-containing protein</fullName>
    </submittedName>
</protein>
<organism evidence="3 4">
    <name type="scientific">Kitasatospora aburaviensis</name>
    <dbReference type="NCBI Taxonomy" id="67265"/>
    <lineage>
        <taxon>Bacteria</taxon>
        <taxon>Bacillati</taxon>
        <taxon>Actinomycetota</taxon>
        <taxon>Actinomycetes</taxon>
        <taxon>Kitasatosporales</taxon>
        <taxon>Streptomycetaceae</taxon>
        <taxon>Kitasatospora</taxon>
    </lineage>
</organism>
<feature type="compositionally biased region" description="Basic and acidic residues" evidence="1">
    <location>
        <begin position="1"/>
        <end position="19"/>
    </location>
</feature>
<evidence type="ECO:0000313" key="4">
    <source>
        <dbReference type="Proteomes" id="UP001596067"/>
    </source>
</evidence>
<feature type="region of interest" description="Disordered" evidence="1">
    <location>
        <begin position="1"/>
        <end position="20"/>
    </location>
</feature>
<name>A0ABW1EUI1_9ACTN</name>
<reference evidence="4" key="1">
    <citation type="journal article" date="2019" name="Int. J. Syst. Evol. Microbiol.">
        <title>The Global Catalogue of Microorganisms (GCM) 10K type strain sequencing project: providing services to taxonomists for standard genome sequencing and annotation.</title>
        <authorList>
            <consortium name="The Broad Institute Genomics Platform"/>
            <consortium name="The Broad Institute Genome Sequencing Center for Infectious Disease"/>
            <person name="Wu L."/>
            <person name="Ma J."/>
        </authorList>
    </citation>
    <scope>NUCLEOTIDE SEQUENCE [LARGE SCALE GENOMIC DNA]</scope>
    <source>
        <strain evidence="4">CGMCC 4.1469</strain>
    </source>
</reference>
<evidence type="ECO:0000256" key="1">
    <source>
        <dbReference type="SAM" id="MobiDB-lite"/>
    </source>
</evidence>
<dbReference type="InterPro" id="IPR007278">
    <property type="entry name" value="DUF397"/>
</dbReference>
<sequence length="42" mass="4522">MDDARPGSVRDSKDPEGPRLRFTPAAWQAFVTAAVDGEFGTV</sequence>
<feature type="domain" description="DUF397" evidence="2">
    <location>
        <begin position="8"/>
        <end position="34"/>
    </location>
</feature>
<evidence type="ECO:0000313" key="3">
    <source>
        <dbReference type="EMBL" id="MFC5885283.1"/>
    </source>
</evidence>
<evidence type="ECO:0000259" key="2">
    <source>
        <dbReference type="Pfam" id="PF04149"/>
    </source>
</evidence>
<accession>A0ABW1EUI1</accession>
<dbReference type="EMBL" id="JBHSOD010000009">
    <property type="protein sequence ID" value="MFC5885283.1"/>
    <property type="molecule type" value="Genomic_DNA"/>
</dbReference>
<dbReference type="Proteomes" id="UP001596067">
    <property type="component" value="Unassembled WGS sequence"/>
</dbReference>
<gene>
    <name evidence="3" type="ORF">ACFP0N_09890</name>
</gene>
<comment type="caution">
    <text evidence="3">The sequence shown here is derived from an EMBL/GenBank/DDBJ whole genome shotgun (WGS) entry which is preliminary data.</text>
</comment>
<proteinExistence type="predicted"/>
<keyword evidence="4" id="KW-1185">Reference proteome</keyword>